<sequence length="138" mass="15732">MSSLLKFIRKHWENIYIVIWFLCIMILLQAILGIKIVDDKKKDKDAEKVATRVIESMKSSNKKVTKSICDGNNIAKACAKIGKSGLKACNTLDCCVWAKSKTGKFCVEGDSDGPELNQDHKGKKFEEYYYLNKKYKIE</sequence>
<dbReference type="EMBL" id="MN740232">
    <property type="protein sequence ID" value="QHT94884.1"/>
    <property type="molecule type" value="Genomic_DNA"/>
</dbReference>
<name>A0A6C0INV8_9ZZZZ</name>
<reference evidence="2" key="1">
    <citation type="journal article" date="2020" name="Nature">
        <title>Giant virus diversity and host interactions through global metagenomics.</title>
        <authorList>
            <person name="Schulz F."/>
            <person name="Roux S."/>
            <person name="Paez-Espino D."/>
            <person name="Jungbluth S."/>
            <person name="Walsh D.A."/>
            <person name="Denef V.J."/>
            <person name="McMahon K.D."/>
            <person name="Konstantinidis K.T."/>
            <person name="Eloe-Fadrosh E.A."/>
            <person name="Kyrpides N.C."/>
            <person name="Woyke T."/>
        </authorList>
    </citation>
    <scope>NUCLEOTIDE SEQUENCE</scope>
    <source>
        <strain evidence="2">GVMAG-M-3300024261-37</strain>
    </source>
</reference>
<protein>
    <submittedName>
        <fullName evidence="2">Uncharacterized protein</fullName>
    </submittedName>
</protein>
<accession>A0A6C0INV8</accession>
<keyword evidence="1" id="KW-0472">Membrane</keyword>
<keyword evidence="1" id="KW-0812">Transmembrane</keyword>
<feature type="transmembrane region" description="Helical" evidence="1">
    <location>
        <begin position="15"/>
        <end position="34"/>
    </location>
</feature>
<keyword evidence="1" id="KW-1133">Transmembrane helix</keyword>
<evidence type="ECO:0000256" key="1">
    <source>
        <dbReference type="SAM" id="Phobius"/>
    </source>
</evidence>
<proteinExistence type="predicted"/>
<dbReference type="AlphaFoldDB" id="A0A6C0INV8"/>
<organism evidence="2">
    <name type="scientific">viral metagenome</name>
    <dbReference type="NCBI Taxonomy" id="1070528"/>
    <lineage>
        <taxon>unclassified sequences</taxon>
        <taxon>metagenomes</taxon>
        <taxon>organismal metagenomes</taxon>
    </lineage>
</organism>
<evidence type="ECO:0000313" key="2">
    <source>
        <dbReference type="EMBL" id="QHT94884.1"/>
    </source>
</evidence>